<dbReference type="Pfam" id="PF00903">
    <property type="entry name" value="Glyoxalase"/>
    <property type="match status" value="1"/>
</dbReference>
<name>A0A1M4XKY3_9BACL</name>
<dbReference type="GO" id="GO:0051213">
    <property type="term" value="F:dioxygenase activity"/>
    <property type="evidence" value="ECO:0007669"/>
    <property type="project" value="UniProtKB-KW"/>
</dbReference>
<dbReference type="InterPro" id="IPR004360">
    <property type="entry name" value="Glyas_Fos-R_dOase_dom"/>
</dbReference>
<dbReference type="EMBL" id="FQVL01000005">
    <property type="protein sequence ID" value="SHE94101.1"/>
    <property type="molecule type" value="Genomic_DNA"/>
</dbReference>
<dbReference type="Proteomes" id="UP000184476">
    <property type="component" value="Unassembled WGS sequence"/>
</dbReference>
<keyword evidence="2" id="KW-0560">Oxidoreductase</keyword>
<dbReference type="AlphaFoldDB" id="A0A1M4XKY3"/>
<dbReference type="InterPro" id="IPR037523">
    <property type="entry name" value="VOC_core"/>
</dbReference>
<organism evidence="2 3">
    <name type="scientific">Seinonella peptonophila</name>
    <dbReference type="NCBI Taxonomy" id="112248"/>
    <lineage>
        <taxon>Bacteria</taxon>
        <taxon>Bacillati</taxon>
        <taxon>Bacillota</taxon>
        <taxon>Bacilli</taxon>
        <taxon>Bacillales</taxon>
        <taxon>Thermoactinomycetaceae</taxon>
        <taxon>Seinonella</taxon>
    </lineage>
</organism>
<sequence>MILNHLNLTVPDVTATKEFLEKYFDLKTYFVRGKGFALLRDNHNLMLSLMKGTEVKYPQTFHIGFGQESKEKVNQINQRLKEDGFDVKPPEQLHNWTFYVMAPGNFNIEVFYQEARYS</sequence>
<dbReference type="SUPFAM" id="SSF54593">
    <property type="entry name" value="Glyoxalase/Bleomycin resistance protein/Dihydroxybiphenyl dioxygenase"/>
    <property type="match status" value="1"/>
</dbReference>
<evidence type="ECO:0000259" key="1">
    <source>
        <dbReference type="PROSITE" id="PS51819"/>
    </source>
</evidence>
<dbReference type="STRING" id="112248.SAMN05444392_10554"/>
<dbReference type="InterPro" id="IPR051332">
    <property type="entry name" value="Fosfomycin_Res_Enzymes"/>
</dbReference>
<dbReference type="PROSITE" id="PS51819">
    <property type="entry name" value="VOC"/>
    <property type="match status" value="1"/>
</dbReference>
<feature type="domain" description="VOC" evidence="1">
    <location>
        <begin position="2"/>
        <end position="113"/>
    </location>
</feature>
<dbReference type="InterPro" id="IPR029068">
    <property type="entry name" value="Glyas_Bleomycin-R_OHBP_Dase"/>
</dbReference>
<reference evidence="2 3" key="1">
    <citation type="submission" date="2016-11" db="EMBL/GenBank/DDBJ databases">
        <authorList>
            <person name="Jaros S."/>
            <person name="Januszkiewicz K."/>
            <person name="Wedrychowicz H."/>
        </authorList>
    </citation>
    <scope>NUCLEOTIDE SEQUENCE [LARGE SCALE GENOMIC DNA]</scope>
    <source>
        <strain evidence="2 3">DSM 44666</strain>
    </source>
</reference>
<dbReference type="RefSeq" id="WP_073154679.1">
    <property type="nucleotide sequence ID" value="NZ_FQVL01000005.1"/>
</dbReference>
<dbReference type="PANTHER" id="PTHR36113:SF3">
    <property type="entry name" value="SLL5075 PROTEIN"/>
    <property type="match status" value="1"/>
</dbReference>
<evidence type="ECO:0000313" key="3">
    <source>
        <dbReference type="Proteomes" id="UP000184476"/>
    </source>
</evidence>
<accession>A0A1M4XKY3</accession>
<dbReference type="OrthoDB" id="1270449at2"/>
<proteinExistence type="predicted"/>
<dbReference type="CDD" id="cd06587">
    <property type="entry name" value="VOC"/>
    <property type="match status" value="1"/>
</dbReference>
<keyword evidence="2" id="KW-0223">Dioxygenase</keyword>
<gene>
    <name evidence="2" type="ORF">SAMN05444392_10554</name>
</gene>
<keyword evidence="3" id="KW-1185">Reference proteome</keyword>
<evidence type="ECO:0000313" key="2">
    <source>
        <dbReference type="EMBL" id="SHE94101.1"/>
    </source>
</evidence>
<protein>
    <submittedName>
        <fullName evidence="2">Glyoxalase/Bleomycin resistance protein/Dioxygenase superfamily protein</fullName>
    </submittedName>
</protein>
<dbReference type="Gene3D" id="3.10.180.10">
    <property type="entry name" value="2,3-Dihydroxybiphenyl 1,2-Dioxygenase, domain 1"/>
    <property type="match status" value="1"/>
</dbReference>
<dbReference type="PANTHER" id="PTHR36113">
    <property type="entry name" value="LYASE, PUTATIVE-RELATED-RELATED"/>
    <property type="match status" value="1"/>
</dbReference>